<sequence length="162" mass="18456">MPVELQVDRFVVEKRMCKGRDVVDDLCDALPSQGSDCSASTEMEFWTPKRKRAVVEGEGEFDAPDAAGRRMPPNIKAAHKRWKDARGREVVVNEESFRSAKASVCRRLYQTVRGAKESSPICDFFRELLEAGHDGLELRGKSEPEYHNAIQRKLHTMFETLE</sequence>
<accession>A0AAX4P4J7</accession>
<reference evidence="1 2" key="1">
    <citation type="submission" date="2024-03" db="EMBL/GenBank/DDBJ databases">
        <title>Complete genome sequence of the green alga Chloropicon roscoffensis RCC1871.</title>
        <authorList>
            <person name="Lemieux C."/>
            <person name="Pombert J.-F."/>
            <person name="Otis C."/>
            <person name="Turmel M."/>
        </authorList>
    </citation>
    <scope>NUCLEOTIDE SEQUENCE [LARGE SCALE GENOMIC DNA]</scope>
    <source>
        <strain evidence="1 2">RCC1871</strain>
    </source>
</reference>
<keyword evidence="2" id="KW-1185">Reference proteome</keyword>
<proteinExistence type="predicted"/>
<dbReference type="AlphaFoldDB" id="A0AAX4P4J7"/>
<dbReference type="EMBL" id="CP151503">
    <property type="protein sequence ID" value="WZN61094.1"/>
    <property type="molecule type" value="Genomic_DNA"/>
</dbReference>
<evidence type="ECO:0000313" key="2">
    <source>
        <dbReference type="Proteomes" id="UP001472866"/>
    </source>
</evidence>
<organism evidence="1 2">
    <name type="scientific">Chloropicon roscoffensis</name>
    <dbReference type="NCBI Taxonomy" id="1461544"/>
    <lineage>
        <taxon>Eukaryota</taxon>
        <taxon>Viridiplantae</taxon>
        <taxon>Chlorophyta</taxon>
        <taxon>Chloropicophyceae</taxon>
        <taxon>Chloropicales</taxon>
        <taxon>Chloropicaceae</taxon>
        <taxon>Chloropicon</taxon>
    </lineage>
</organism>
<gene>
    <name evidence="1" type="ORF">HKI87_03g26280</name>
</gene>
<protein>
    <submittedName>
        <fullName evidence="1">Uncharacterized protein</fullName>
    </submittedName>
</protein>
<dbReference type="Proteomes" id="UP001472866">
    <property type="component" value="Chromosome 03"/>
</dbReference>
<name>A0AAX4P4J7_9CHLO</name>
<evidence type="ECO:0000313" key="1">
    <source>
        <dbReference type="EMBL" id="WZN61094.1"/>
    </source>
</evidence>